<sequence>MTESKPLARTRLAPAGLMFLAITSVGWGFNWPVTKFLLGELPPLTLRGTTGVIGAALLAVLALIRGQSLAVEARLWPRLALYALLNVTGWMVLMGLALLWLPASEAALIAYTMPVWASLLAWPVLGERPTLLRTIALVMAFAGLAAIMGGNGLSTSKEQLPGIVMALGGAMGFALGTVLAKKYPILMPPIPAAAWQIGLGCLPITIVGLLIETTHLEKLTTLGWWLLVYSTVIQFCVAYVSWFAALARLPASVAAIGTMAVPVIGVVASAVALHEPLGPTQIAALVFTLMGVVLATR</sequence>
<feature type="domain" description="EamA" evidence="7">
    <location>
        <begin position="161"/>
        <end position="296"/>
    </location>
</feature>
<reference evidence="8 9" key="1">
    <citation type="submission" date="2015-11" db="EMBL/GenBank/DDBJ databases">
        <title>Draft Genome Sequence of the Strain BR 10303 (Bradyrhizobium sp.) isolated from nodules of Centrolobium paraense.</title>
        <authorList>
            <person name="Zelli J.E."/>
            <person name="Simoes-Araujo J.L."/>
            <person name="Barauna A.C."/>
            <person name="Silva K."/>
        </authorList>
    </citation>
    <scope>NUCLEOTIDE SEQUENCE [LARGE SCALE GENOMIC DNA]</scope>
    <source>
        <strain evidence="8 9">BR 10303</strain>
    </source>
</reference>
<dbReference type="SUPFAM" id="SSF103481">
    <property type="entry name" value="Multidrug resistance efflux transporter EmrE"/>
    <property type="match status" value="2"/>
</dbReference>
<protein>
    <submittedName>
        <fullName evidence="8">Multidrug DMT transporter permease</fullName>
    </submittedName>
</protein>
<dbReference type="EMBL" id="LNCU01000001">
    <property type="protein sequence ID" value="KWV61238.1"/>
    <property type="molecule type" value="Genomic_DNA"/>
</dbReference>
<feature type="transmembrane region" description="Helical" evidence="6">
    <location>
        <begin position="253"/>
        <end position="273"/>
    </location>
</feature>
<dbReference type="InterPro" id="IPR050638">
    <property type="entry name" value="AA-Vitamin_Transporters"/>
</dbReference>
<dbReference type="PANTHER" id="PTHR32322:SF18">
    <property type="entry name" value="S-ADENOSYLMETHIONINE_S-ADENOSYLHOMOCYSTEINE TRANSPORTER"/>
    <property type="match status" value="1"/>
</dbReference>
<evidence type="ECO:0000313" key="8">
    <source>
        <dbReference type="EMBL" id="KWV61238.1"/>
    </source>
</evidence>
<comment type="subcellular location">
    <subcellularLocation>
        <location evidence="1">Cell membrane</location>
        <topology evidence="1">Multi-pass membrane protein</topology>
    </subcellularLocation>
</comment>
<keyword evidence="2" id="KW-1003">Cell membrane</keyword>
<dbReference type="Pfam" id="PF00892">
    <property type="entry name" value="EamA"/>
    <property type="match status" value="2"/>
</dbReference>
<dbReference type="GO" id="GO:0005886">
    <property type="term" value="C:plasma membrane"/>
    <property type="evidence" value="ECO:0007669"/>
    <property type="project" value="UniProtKB-SubCell"/>
</dbReference>
<evidence type="ECO:0000256" key="6">
    <source>
        <dbReference type="SAM" id="Phobius"/>
    </source>
</evidence>
<evidence type="ECO:0000256" key="2">
    <source>
        <dbReference type="ARBA" id="ARBA00022475"/>
    </source>
</evidence>
<dbReference type="Proteomes" id="UP000057737">
    <property type="component" value="Unassembled WGS sequence"/>
</dbReference>
<feature type="domain" description="EamA" evidence="7">
    <location>
        <begin position="16"/>
        <end position="148"/>
    </location>
</feature>
<evidence type="ECO:0000256" key="3">
    <source>
        <dbReference type="ARBA" id="ARBA00022692"/>
    </source>
</evidence>
<proteinExistence type="predicted"/>
<feature type="transmembrane region" description="Helical" evidence="6">
    <location>
        <begin position="131"/>
        <end position="148"/>
    </location>
</feature>
<evidence type="ECO:0000259" key="7">
    <source>
        <dbReference type="Pfam" id="PF00892"/>
    </source>
</evidence>
<keyword evidence="3 6" id="KW-0812">Transmembrane</keyword>
<feature type="transmembrane region" description="Helical" evidence="6">
    <location>
        <begin position="223"/>
        <end position="246"/>
    </location>
</feature>
<gene>
    <name evidence="8" type="ORF">AS156_00015</name>
</gene>
<keyword evidence="5 6" id="KW-0472">Membrane</keyword>
<keyword evidence="9" id="KW-1185">Reference proteome</keyword>
<name>A0A109K619_9BRAD</name>
<evidence type="ECO:0000313" key="9">
    <source>
        <dbReference type="Proteomes" id="UP000057737"/>
    </source>
</evidence>
<feature type="transmembrane region" description="Helical" evidence="6">
    <location>
        <begin position="106"/>
        <end position="124"/>
    </location>
</feature>
<keyword evidence="4 6" id="KW-1133">Transmembrane helix</keyword>
<dbReference type="RefSeq" id="WP_066498325.1">
    <property type="nucleotide sequence ID" value="NZ_LNCU01000001.1"/>
</dbReference>
<feature type="transmembrane region" description="Helical" evidence="6">
    <location>
        <begin position="49"/>
        <end position="67"/>
    </location>
</feature>
<feature type="transmembrane region" description="Helical" evidence="6">
    <location>
        <begin position="279"/>
        <end position="296"/>
    </location>
</feature>
<accession>A0A109K619</accession>
<evidence type="ECO:0000256" key="5">
    <source>
        <dbReference type="ARBA" id="ARBA00023136"/>
    </source>
</evidence>
<dbReference type="PANTHER" id="PTHR32322">
    <property type="entry name" value="INNER MEMBRANE TRANSPORTER"/>
    <property type="match status" value="1"/>
</dbReference>
<dbReference type="InterPro" id="IPR037185">
    <property type="entry name" value="EmrE-like"/>
</dbReference>
<dbReference type="OrthoDB" id="7850605at2"/>
<evidence type="ECO:0000256" key="4">
    <source>
        <dbReference type="ARBA" id="ARBA00022989"/>
    </source>
</evidence>
<feature type="transmembrane region" description="Helical" evidence="6">
    <location>
        <begin position="160"/>
        <end position="180"/>
    </location>
</feature>
<feature type="transmembrane region" description="Helical" evidence="6">
    <location>
        <begin position="12"/>
        <end position="29"/>
    </location>
</feature>
<feature type="transmembrane region" description="Helical" evidence="6">
    <location>
        <begin position="79"/>
        <end position="100"/>
    </location>
</feature>
<comment type="caution">
    <text evidence="8">The sequence shown here is derived from an EMBL/GenBank/DDBJ whole genome shotgun (WGS) entry which is preliminary data.</text>
</comment>
<evidence type="ECO:0000256" key="1">
    <source>
        <dbReference type="ARBA" id="ARBA00004651"/>
    </source>
</evidence>
<organism evidence="8 9">
    <name type="scientific">Bradyrhizobium macuxiense</name>
    <dbReference type="NCBI Taxonomy" id="1755647"/>
    <lineage>
        <taxon>Bacteria</taxon>
        <taxon>Pseudomonadati</taxon>
        <taxon>Pseudomonadota</taxon>
        <taxon>Alphaproteobacteria</taxon>
        <taxon>Hyphomicrobiales</taxon>
        <taxon>Nitrobacteraceae</taxon>
        <taxon>Bradyrhizobium</taxon>
    </lineage>
</organism>
<dbReference type="AlphaFoldDB" id="A0A109K619"/>
<dbReference type="InterPro" id="IPR000620">
    <property type="entry name" value="EamA_dom"/>
</dbReference>
<feature type="transmembrane region" description="Helical" evidence="6">
    <location>
        <begin position="192"/>
        <end position="211"/>
    </location>
</feature>
<dbReference type="Gene3D" id="1.10.3730.20">
    <property type="match status" value="1"/>
</dbReference>